<evidence type="ECO:0000313" key="3">
    <source>
        <dbReference type="Proteomes" id="UP000016932"/>
    </source>
</evidence>
<dbReference type="OrthoDB" id="10261408at2759"/>
<name>M2ZP71_PSEFD</name>
<dbReference type="Proteomes" id="UP000016932">
    <property type="component" value="Unassembled WGS sequence"/>
</dbReference>
<dbReference type="HOGENOM" id="CLU_771895_0_0_1"/>
<gene>
    <name evidence="2" type="ORF">MYCFIDRAFT_176264</name>
</gene>
<dbReference type="GeneID" id="19333525"/>
<sequence length="359" mass="40152">MAESTTMIPPGRLPSSTVTDAAYETSPLDSNSNFGSGDQNDIDIYNQQYPSAQRRNEPWAAPEAVMARPGFRRYSQETREAGEALFSISNHHRTASHQSLPMQPQWSQPPSTQHSQRSAKPAAAVAPETGSTQFPKHLFCTGVKPTQRSAQHGSKSKAADVLNSRDWIFMLKSGRYLVTNCNQARNDLERWMPHRTWKASPHWASETFYMNAFRSGGLYSLVELSFTRGIPAMQTRAYPPPRPLRQAATTPSASIRDGKLPEVLIQEHEVLERRRQVRKELLHAMPLLVSEEPTLSSDSALACAKLKHRKQRDTQLANPEKFGVTRAYWGSEIVLLLSVINQPSNQPSKGVHLETSEIA</sequence>
<dbReference type="AlphaFoldDB" id="M2ZP71"/>
<accession>M2ZP71</accession>
<protein>
    <submittedName>
        <fullName evidence="2">Uncharacterized protein</fullName>
    </submittedName>
</protein>
<dbReference type="VEuPathDB" id="FungiDB:MYCFIDRAFT_176264"/>
<keyword evidence="3" id="KW-1185">Reference proteome</keyword>
<feature type="compositionally biased region" description="Polar residues" evidence="1">
    <location>
        <begin position="96"/>
        <end position="118"/>
    </location>
</feature>
<reference evidence="2 3" key="1">
    <citation type="journal article" date="2012" name="PLoS Pathog.">
        <title>Diverse lifestyles and strategies of plant pathogenesis encoded in the genomes of eighteen Dothideomycetes fungi.</title>
        <authorList>
            <person name="Ohm R.A."/>
            <person name="Feau N."/>
            <person name="Henrissat B."/>
            <person name="Schoch C.L."/>
            <person name="Horwitz B.A."/>
            <person name="Barry K.W."/>
            <person name="Condon B.J."/>
            <person name="Copeland A.C."/>
            <person name="Dhillon B."/>
            <person name="Glaser F."/>
            <person name="Hesse C.N."/>
            <person name="Kosti I."/>
            <person name="LaButti K."/>
            <person name="Lindquist E.A."/>
            <person name="Lucas S."/>
            <person name="Salamov A.A."/>
            <person name="Bradshaw R.E."/>
            <person name="Ciuffetti L."/>
            <person name="Hamelin R.C."/>
            <person name="Kema G.H.J."/>
            <person name="Lawrence C."/>
            <person name="Scott J.A."/>
            <person name="Spatafora J.W."/>
            <person name="Turgeon B.G."/>
            <person name="de Wit P.J.G.M."/>
            <person name="Zhong S."/>
            <person name="Goodwin S.B."/>
            <person name="Grigoriev I.V."/>
        </authorList>
    </citation>
    <scope>NUCLEOTIDE SEQUENCE [LARGE SCALE GENOMIC DNA]</scope>
    <source>
        <strain evidence="2 3">CIRAD86</strain>
    </source>
</reference>
<dbReference type="EMBL" id="KB446560">
    <property type="protein sequence ID" value="EME80909.1"/>
    <property type="molecule type" value="Genomic_DNA"/>
</dbReference>
<feature type="region of interest" description="Disordered" evidence="1">
    <location>
        <begin position="92"/>
        <end position="129"/>
    </location>
</feature>
<dbReference type="KEGG" id="pfj:MYCFIDRAFT_176264"/>
<organism evidence="2 3">
    <name type="scientific">Pseudocercospora fijiensis (strain CIRAD86)</name>
    <name type="common">Black leaf streak disease fungus</name>
    <name type="synonym">Mycosphaerella fijiensis</name>
    <dbReference type="NCBI Taxonomy" id="383855"/>
    <lineage>
        <taxon>Eukaryota</taxon>
        <taxon>Fungi</taxon>
        <taxon>Dikarya</taxon>
        <taxon>Ascomycota</taxon>
        <taxon>Pezizomycotina</taxon>
        <taxon>Dothideomycetes</taxon>
        <taxon>Dothideomycetidae</taxon>
        <taxon>Mycosphaerellales</taxon>
        <taxon>Mycosphaerellaceae</taxon>
        <taxon>Pseudocercospora</taxon>
    </lineage>
</organism>
<proteinExistence type="predicted"/>
<evidence type="ECO:0000313" key="2">
    <source>
        <dbReference type="EMBL" id="EME80909.1"/>
    </source>
</evidence>
<evidence type="ECO:0000256" key="1">
    <source>
        <dbReference type="SAM" id="MobiDB-lite"/>
    </source>
</evidence>
<dbReference type="RefSeq" id="XP_007928262.1">
    <property type="nucleotide sequence ID" value="XM_007930071.1"/>
</dbReference>